<evidence type="ECO:0000259" key="5">
    <source>
        <dbReference type="Pfam" id="PF25944"/>
    </source>
</evidence>
<dbReference type="Gene3D" id="2.40.420.20">
    <property type="match status" value="1"/>
</dbReference>
<dbReference type="PANTHER" id="PTHR30158:SF10">
    <property type="entry name" value="CATION EFFLUX PUMP"/>
    <property type="match status" value="1"/>
</dbReference>
<evidence type="ECO:0000313" key="7">
    <source>
        <dbReference type="EMBL" id="QDT95980.1"/>
    </source>
</evidence>
<dbReference type="PANTHER" id="PTHR30158">
    <property type="entry name" value="ACRA/E-RELATED COMPONENT OF DRUG EFFLUX TRANSPORTER"/>
    <property type="match status" value="1"/>
</dbReference>
<feature type="domain" description="Multidrug resistance protein MdtA-like barrel-sandwich hybrid" evidence="4">
    <location>
        <begin position="67"/>
        <end position="250"/>
    </location>
</feature>
<proteinExistence type="inferred from homology"/>
<dbReference type="GO" id="GO:0022857">
    <property type="term" value="F:transmembrane transporter activity"/>
    <property type="evidence" value="ECO:0007669"/>
    <property type="project" value="InterPro"/>
</dbReference>
<gene>
    <name evidence="7" type="primary">bepF_1</name>
    <name evidence="7" type="ORF">V144x_14320</name>
</gene>
<feature type="domain" description="Multidrug resistance protein MdtA-like beta-barrel" evidence="5">
    <location>
        <begin position="257"/>
        <end position="344"/>
    </location>
</feature>
<protein>
    <submittedName>
        <fullName evidence="7">Efflux pump periplasmic linker BepF</fullName>
    </submittedName>
</protein>
<feature type="coiled-coil region" evidence="3">
    <location>
        <begin position="107"/>
        <end position="141"/>
    </location>
</feature>
<keyword evidence="3" id="KW-0175">Coiled coil</keyword>
<dbReference type="Proteomes" id="UP000318704">
    <property type="component" value="Chromosome"/>
</dbReference>
<dbReference type="GO" id="GO:0046677">
    <property type="term" value="P:response to antibiotic"/>
    <property type="evidence" value="ECO:0007669"/>
    <property type="project" value="TreeGrafter"/>
</dbReference>
<dbReference type="Pfam" id="PF25944">
    <property type="entry name" value="Beta-barrel_RND"/>
    <property type="match status" value="1"/>
</dbReference>
<dbReference type="RefSeq" id="WP_232102743.1">
    <property type="nucleotide sequence ID" value="NZ_CP037920.1"/>
</dbReference>
<dbReference type="InterPro" id="IPR058626">
    <property type="entry name" value="MdtA-like_b-barrel"/>
</dbReference>
<dbReference type="InterPro" id="IPR006143">
    <property type="entry name" value="RND_pump_MFP"/>
</dbReference>
<evidence type="ECO:0000259" key="6">
    <source>
        <dbReference type="Pfam" id="PF25967"/>
    </source>
</evidence>
<evidence type="ECO:0000256" key="2">
    <source>
        <dbReference type="ARBA" id="ARBA00009477"/>
    </source>
</evidence>
<comment type="similarity">
    <text evidence="2">Belongs to the membrane fusion protein (MFP) (TC 8.A.1) family.</text>
</comment>
<dbReference type="KEGG" id="gaw:V144x_14320"/>
<dbReference type="PROSITE" id="PS51257">
    <property type="entry name" value="PROKAR_LIPOPROTEIN"/>
    <property type="match status" value="1"/>
</dbReference>
<dbReference type="Gene3D" id="2.40.50.100">
    <property type="match status" value="2"/>
</dbReference>
<dbReference type="NCBIfam" id="TIGR01730">
    <property type="entry name" value="RND_mfp"/>
    <property type="match status" value="1"/>
</dbReference>
<evidence type="ECO:0000256" key="1">
    <source>
        <dbReference type="ARBA" id="ARBA00004196"/>
    </source>
</evidence>
<dbReference type="SUPFAM" id="SSF111369">
    <property type="entry name" value="HlyD-like secretion proteins"/>
    <property type="match status" value="2"/>
</dbReference>
<feature type="coiled-coil region" evidence="3">
    <location>
        <begin position="180"/>
        <end position="214"/>
    </location>
</feature>
<dbReference type="Pfam" id="PF25917">
    <property type="entry name" value="BSH_RND"/>
    <property type="match status" value="1"/>
</dbReference>
<evidence type="ECO:0000313" key="8">
    <source>
        <dbReference type="Proteomes" id="UP000318704"/>
    </source>
</evidence>
<dbReference type="GO" id="GO:0005886">
    <property type="term" value="C:plasma membrane"/>
    <property type="evidence" value="ECO:0007669"/>
    <property type="project" value="TreeGrafter"/>
</dbReference>
<dbReference type="Pfam" id="PF25967">
    <property type="entry name" value="RND-MFP_C"/>
    <property type="match status" value="1"/>
</dbReference>
<dbReference type="AlphaFoldDB" id="A0A517VSN2"/>
<organism evidence="7 8">
    <name type="scientific">Gimesia aquarii</name>
    <dbReference type="NCBI Taxonomy" id="2527964"/>
    <lineage>
        <taxon>Bacteria</taxon>
        <taxon>Pseudomonadati</taxon>
        <taxon>Planctomycetota</taxon>
        <taxon>Planctomycetia</taxon>
        <taxon>Planctomycetales</taxon>
        <taxon>Planctomycetaceae</taxon>
        <taxon>Gimesia</taxon>
    </lineage>
</organism>
<dbReference type="InterPro" id="IPR058627">
    <property type="entry name" value="MdtA-like_C"/>
</dbReference>
<feature type="domain" description="Multidrug resistance protein MdtA-like C-terminal permuted SH3" evidence="6">
    <location>
        <begin position="351"/>
        <end position="412"/>
    </location>
</feature>
<dbReference type="InterPro" id="IPR058625">
    <property type="entry name" value="MdtA-like_BSH"/>
</dbReference>
<dbReference type="GO" id="GO:0030313">
    <property type="term" value="C:cell envelope"/>
    <property type="evidence" value="ECO:0007669"/>
    <property type="project" value="UniProtKB-SubCell"/>
</dbReference>
<reference evidence="7 8" key="1">
    <citation type="submission" date="2019-03" db="EMBL/GenBank/DDBJ databases">
        <title>Deep-cultivation of Planctomycetes and their phenomic and genomic characterization uncovers novel biology.</title>
        <authorList>
            <person name="Wiegand S."/>
            <person name="Jogler M."/>
            <person name="Boedeker C."/>
            <person name="Pinto D."/>
            <person name="Vollmers J."/>
            <person name="Rivas-Marin E."/>
            <person name="Kohn T."/>
            <person name="Peeters S.H."/>
            <person name="Heuer A."/>
            <person name="Rast P."/>
            <person name="Oberbeckmann S."/>
            <person name="Bunk B."/>
            <person name="Jeske O."/>
            <person name="Meyerdierks A."/>
            <person name="Storesund J.E."/>
            <person name="Kallscheuer N."/>
            <person name="Luecker S."/>
            <person name="Lage O.M."/>
            <person name="Pohl T."/>
            <person name="Merkel B.J."/>
            <person name="Hornburger P."/>
            <person name="Mueller R.-W."/>
            <person name="Bruemmer F."/>
            <person name="Labrenz M."/>
            <person name="Spormann A.M."/>
            <person name="Op den Camp H."/>
            <person name="Overmann J."/>
            <person name="Amann R."/>
            <person name="Jetten M.S.M."/>
            <person name="Mascher T."/>
            <person name="Medema M.H."/>
            <person name="Devos D.P."/>
            <person name="Kaster A.-K."/>
            <person name="Ovreas L."/>
            <person name="Rohde M."/>
            <person name="Galperin M.Y."/>
            <person name="Jogler C."/>
        </authorList>
    </citation>
    <scope>NUCLEOTIDE SEQUENCE [LARGE SCALE GENOMIC DNA]</scope>
    <source>
        <strain evidence="7 8">V144</strain>
    </source>
</reference>
<dbReference type="EMBL" id="CP037920">
    <property type="protein sequence ID" value="QDT95980.1"/>
    <property type="molecule type" value="Genomic_DNA"/>
</dbReference>
<accession>A0A517VSN2</accession>
<evidence type="ECO:0000259" key="4">
    <source>
        <dbReference type="Pfam" id="PF25917"/>
    </source>
</evidence>
<dbReference type="Gene3D" id="2.40.30.170">
    <property type="match status" value="1"/>
</dbReference>
<sequence length="478" mass="52563">MKSYSEFMWQAAGFVTSASLFFVVGCTQEVSSKPPVPVAIKVTVAKPLVMPIVEWDEYTGRLDAIDSVEVRARVSGYLESTHFDEGQMVQSGDLLAIIDQRPFKAEHNAAKARLEEATARLAEANSLYKQAIAEKSDVNAQLTLADRRLDRVKRLFARKAVTKEEIDVTESEQLQATAAIEAANAKIESAKAGIATAQAAIETAKANIESAVLNLKYTQIRAPITGRISRRYVTEGNLISGGTSLSTLITTIVSLKPIHCYFDANEHDFLKYVRLAREGKRASSRDVKNPVYVALIDEQGYPHNGHMDFVDNRIDVNTGTMRGRAILANEDELLTPGLFVKLRLPGSGRYDAVLIPDSAIGSDQSEKFVYVIDEQGVVNRRVISTGPISHGLRIIRSGLDGSEEIVTRGLQRVYPGITVETSNETIEPVASDLPDNYVPVPKEKWLSRTMAKIPKGIEANAERYRLPQSGTNTKADKE</sequence>
<comment type="subcellular location">
    <subcellularLocation>
        <location evidence="1">Cell envelope</location>
    </subcellularLocation>
</comment>
<name>A0A517VSN2_9PLAN</name>
<evidence type="ECO:0000256" key="3">
    <source>
        <dbReference type="SAM" id="Coils"/>
    </source>
</evidence>